<comment type="caution">
    <text evidence="1">The sequence shown here is derived from an EMBL/GenBank/DDBJ whole genome shotgun (WGS) entry which is preliminary data.</text>
</comment>
<keyword evidence="2" id="KW-1185">Reference proteome</keyword>
<accession>A9DMK2</accession>
<dbReference type="Proteomes" id="UP000002945">
    <property type="component" value="Unassembled WGS sequence"/>
</dbReference>
<reference evidence="1 2" key="1">
    <citation type="journal article" date="2011" name="J. Bacteriol.">
        <title>Genome sequence of the algicidal bacterium Kordia algicida OT-1.</title>
        <authorList>
            <person name="Lee H.S."/>
            <person name="Kang S.G."/>
            <person name="Kwon K.K."/>
            <person name="Lee J.H."/>
            <person name="Kim S.J."/>
        </authorList>
    </citation>
    <scope>NUCLEOTIDE SEQUENCE [LARGE SCALE GENOMIC DNA]</scope>
    <source>
        <strain evidence="1 2">OT-1</strain>
    </source>
</reference>
<proteinExistence type="predicted"/>
<organism evidence="1 2">
    <name type="scientific">Kordia algicida OT-1</name>
    <dbReference type="NCBI Taxonomy" id="391587"/>
    <lineage>
        <taxon>Bacteria</taxon>
        <taxon>Pseudomonadati</taxon>
        <taxon>Bacteroidota</taxon>
        <taxon>Flavobacteriia</taxon>
        <taxon>Flavobacteriales</taxon>
        <taxon>Flavobacteriaceae</taxon>
        <taxon>Kordia</taxon>
    </lineage>
</organism>
<gene>
    <name evidence="1" type="ORF">KAOT1_21227</name>
</gene>
<dbReference type="EMBL" id="ABIB01000002">
    <property type="protein sequence ID" value="EDP97726.1"/>
    <property type="molecule type" value="Genomic_DNA"/>
</dbReference>
<evidence type="ECO:0000313" key="1">
    <source>
        <dbReference type="EMBL" id="EDP97726.1"/>
    </source>
</evidence>
<sequence>MEPIDTFSNFQIATLITFLDLLEKIKYKTSLREFLEKIRGNLFVLDLKVVFETNRLLLHILSL</sequence>
<dbReference type="HOGENOM" id="CLU_2880032_0_0_10"/>
<name>A9DMK2_9FLAO</name>
<evidence type="ECO:0000313" key="2">
    <source>
        <dbReference type="Proteomes" id="UP000002945"/>
    </source>
</evidence>
<protein>
    <submittedName>
        <fullName evidence="1">Uncharacterized protein</fullName>
    </submittedName>
</protein>
<dbReference type="AlphaFoldDB" id="A9DMK2"/>